<dbReference type="EMBL" id="CP017146">
    <property type="protein sequence ID" value="QHO69825.1"/>
    <property type="molecule type" value="Genomic_DNA"/>
</dbReference>
<dbReference type="PANTHER" id="PTHR40758">
    <property type="entry name" value="CONSERVED PROTEIN"/>
    <property type="match status" value="1"/>
</dbReference>
<dbReference type="Pfam" id="PF11716">
    <property type="entry name" value="MDMPI_N"/>
    <property type="match status" value="1"/>
</dbReference>
<gene>
    <name evidence="3" type="ORF">BHD05_09380</name>
</gene>
<accession>A0A7L5AJ55</accession>
<evidence type="ECO:0000259" key="2">
    <source>
        <dbReference type="Pfam" id="PF11716"/>
    </source>
</evidence>
<dbReference type="Pfam" id="PF07398">
    <property type="entry name" value="MDMPI_C"/>
    <property type="match status" value="1"/>
</dbReference>
<dbReference type="InterPro" id="IPR034660">
    <property type="entry name" value="DinB/YfiT-like"/>
</dbReference>
<dbReference type="InterPro" id="IPR017517">
    <property type="entry name" value="Maleyloyr_isom"/>
</dbReference>
<proteinExistence type="predicted"/>
<dbReference type="GO" id="GO:0005886">
    <property type="term" value="C:plasma membrane"/>
    <property type="evidence" value="ECO:0007669"/>
    <property type="project" value="TreeGrafter"/>
</dbReference>
<evidence type="ECO:0008006" key="5">
    <source>
        <dbReference type="Google" id="ProtNLM"/>
    </source>
</evidence>
<dbReference type="KEGG" id="mant:BHD05_09380"/>
<protein>
    <recommendedName>
        <fullName evidence="5">Maleylpyruvate isomerase</fullName>
    </recommendedName>
</protein>
<feature type="domain" description="MDMPI C-terminal" evidence="1">
    <location>
        <begin position="139"/>
        <end position="232"/>
    </location>
</feature>
<sequence length="239" mass="26218">MDAMRELAAASAAFERDLAHADPTAPLADVDWTVSDLAAHLGGVYRWAARCIIEGVRPPRRSVPELTSSPIDWYRESRSVLLDTLDTADPDRRCYTFSRSDRSERFWHRRQLHETVVHLWDLRSAGDPAAPAPAESSTEVSADGINEFFDVFVGSSSVQARPDLGGVLRLEATDANRSWVLGPDWVLLPAHPTPAATLTATTADLQLAHWNRRSAAPAGAVTASGDEGVIDRFRRAPLR</sequence>
<keyword evidence="4" id="KW-1185">Reference proteome</keyword>
<evidence type="ECO:0000313" key="4">
    <source>
        <dbReference type="Proteomes" id="UP000464507"/>
    </source>
</evidence>
<dbReference type="InterPro" id="IPR010872">
    <property type="entry name" value="MDMPI_C-term_domain"/>
</dbReference>
<name>A0A7L5AJ55_9MICO</name>
<evidence type="ECO:0000313" key="3">
    <source>
        <dbReference type="EMBL" id="QHO69825.1"/>
    </source>
</evidence>
<dbReference type="RefSeq" id="WP_161886200.1">
    <property type="nucleotide sequence ID" value="NZ_CP017146.1"/>
</dbReference>
<dbReference type="PANTHER" id="PTHR40758:SF1">
    <property type="entry name" value="CONSERVED PROTEIN"/>
    <property type="match status" value="1"/>
</dbReference>
<dbReference type="NCBIfam" id="TIGR03083">
    <property type="entry name" value="maleylpyruvate isomerase family mycothiol-dependent enzyme"/>
    <property type="match status" value="1"/>
</dbReference>
<dbReference type="GO" id="GO:0046872">
    <property type="term" value="F:metal ion binding"/>
    <property type="evidence" value="ECO:0007669"/>
    <property type="project" value="InterPro"/>
</dbReference>
<dbReference type="InterPro" id="IPR024344">
    <property type="entry name" value="MDMPI_metal-binding"/>
</dbReference>
<dbReference type="OrthoDB" id="3671213at2"/>
<feature type="domain" description="Mycothiol-dependent maleylpyruvate isomerase metal-binding" evidence="2">
    <location>
        <begin position="5"/>
        <end position="123"/>
    </location>
</feature>
<dbReference type="SUPFAM" id="SSF109854">
    <property type="entry name" value="DinB/YfiT-like putative metalloenzymes"/>
    <property type="match status" value="1"/>
</dbReference>
<organism evidence="3 4">
    <name type="scientific">Marisediminicola antarctica</name>
    <dbReference type="NCBI Taxonomy" id="674079"/>
    <lineage>
        <taxon>Bacteria</taxon>
        <taxon>Bacillati</taxon>
        <taxon>Actinomycetota</taxon>
        <taxon>Actinomycetes</taxon>
        <taxon>Micrococcales</taxon>
        <taxon>Microbacteriaceae</taxon>
        <taxon>Marisediminicola</taxon>
    </lineage>
</organism>
<reference evidence="3 4" key="1">
    <citation type="submission" date="2016-09" db="EMBL/GenBank/DDBJ databases">
        <title>Complete genome sequence of microbes from the polar regions.</title>
        <authorList>
            <person name="Liao L."/>
            <person name="Chen B."/>
        </authorList>
    </citation>
    <scope>NUCLEOTIDE SEQUENCE [LARGE SCALE GENOMIC DNA]</scope>
    <source>
        <strain evidence="3 4">ZS314</strain>
    </source>
</reference>
<dbReference type="Proteomes" id="UP000464507">
    <property type="component" value="Chromosome"/>
</dbReference>
<evidence type="ECO:0000259" key="1">
    <source>
        <dbReference type="Pfam" id="PF07398"/>
    </source>
</evidence>
<dbReference type="AlphaFoldDB" id="A0A7L5AJ55"/>